<dbReference type="Proteomes" id="UP000325372">
    <property type="component" value="Unassembled WGS sequence"/>
</dbReference>
<dbReference type="EMBL" id="VYXP01000004">
    <property type="protein sequence ID" value="KAA9132080.1"/>
    <property type="molecule type" value="Genomic_DNA"/>
</dbReference>
<dbReference type="RefSeq" id="WP_150863871.1">
    <property type="nucleotide sequence ID" value="NZ_VYXP01000004.1"/>
</dbReference>
<dbReference type="Gene3D" id="3.10.450.530">
    <property type="entry name" value="Ribonuclease toxin, BrnT, of type II toxin-antitoxin system"/>
    <property type="match status" value="1"/>
</dbReference>
<sequence>MLAFEFDKRKSGTNLEKHGIDFHDAQTLWKDPDLLQLRAKSEDEDRFLVIGRIGSKHWSAVVTYRNLRIRLTSVRRSRKAEVDLYESQRI</sequence>
<dbReference type="Pfam" id="PF04365">
    <property type="entry name" value="BrnT_toxin"/>
    <property type="match status" value="1"/>
</dbReference>
<reference evidence="1 2" key="1">
    <citation type="submission" date="2019-09" db="EMBL/GenBank/DDBJ databases">
        <title>Wenzhouxiangella sp. Genome sequencing and assembly.</title>
        <authorList>
            <person name="Zhang R."/>
        </authorList>
    </citation>
    <scope>NUCLEOTIDE SEQUENCE [LARGE SCALE GENOMIC DNA]</scope>
    <source>
        <strain evidence="1 2">W260</strain>
    </source>
</reference>
<dbReference type="InterPro" id="IPR038573">
    <property type="entry name" value="BrnT_sf"/>
</dbReference>
<protein>
    <submittedName>
        <fullName evidence="1">BrnT family toxin</fullName>
    </submittedName>
</protein>
<evidence type="ECO:0000313" key="1">
    <source>
        <dbReference type="EMBL" id="KAA9132080.1"/>
    </source>
</evidence>
<organism evidence="1 2">
    <name type="scientific">Marinihelvus fidelis</name>
    <dbReference type="NCBI Taxonomy" id="2613842"/>
    <lineage>
        <taxon>Bacteria</taxon>
        <taxon>Pseudomonadati</taxon>
        <taxon>Pseudomonadota</taxon>
        <taxon>Gammaproteobacteria</taxon>
        <taxon>Chromatiales</taxon>
        <taxon>Wenzhouxiangellaceae</taxon>
        <taxon>Marinihelvus</taxon>
    </lineage>
</organism>
<accession>A0A5N0TAW4</accession>
<evidence type="ECO:0000313" key="2">
    <source>
        <dbReference type="Proteomes" id="UP000325372"/>
    </source>
</evidence>
<comment type="caution">
    <text evidence="1">The sequence shown here is derived from an EMBL/GenBank/DDBJ whole genome shotgun (WGS) entry which is preliminary data.</text>
</comment>
<proteinExistence type="predicted"/>
<dbReference type="InterPro" id="IPR007460">
    <property type="entry name" value="BrnT_toxin"/>
</dbReference>
<dbReference type="AlphaFoldDB" id="A0A5N0TAW4"/>
<keyword evidence="2" id="KW-1185">Reference proteome</keyword>
<gene>
    <name evidence="1" type="ORF">F3N42_07890</name>
</gene>
<name>A0A5N0TAW4_9GAMM</name>